<reference evidence="2 3" key="1">
    <citation type="journal article" date="1992" name="Int. J. Syst. Bacteriol.">
        <title>Sphingobacterium antarcticus sp. nov. a Psychrotrophic Bacterium from the Soils of Schirmacher Oasis, Antarctica.</title>
        <authorList>
            <person name="Shivaji S."/>
            <person name="Ray M.K."/>
            <person name="Rao N.S."/>
            <person name="Saiserr L."/>
            <person name="Jagannadham M.V."/>
            <person name="Kumar G.S."/>
            <person name="Reddy G."/>
            <person name="Bhargava P.M."/>
        </authorList>
    </citation>
    <scope>NUCLEOTIDE SEQUENCE [LARGE SCALE GENOMIC DNA]</scope>
    <source>
        <strain evidence="2 3">4BY</strain>
    </source>
</reference>
<organism evidence="2 3">
    <name type="scientific">Pedobacter antarcticus 4BY</name>
    <dbReference type="NCBI Taxonomy" id="1358423"/>
    <lineage>
        <taxon>Bacteria</taxon>
        <taxon>Pseudomonadati</taxon>
        <taxon>Bacteroidota</taxon>
        <taxon>Sphingobacteriia</taxon>
        <taxon>Sphingobacteriales</taxon>
        <taxon>Sphingobacteriaceae</taxon>
        <taxon>Pedobacter</taxon>
    </lineage>
</organism>
<dbReference type="Proteomes" id="UP000028007">
    <property type="component" value="Unassembled WGS sequence"/>
</dbReference>
<evidence type="ECO:0000313" key="3">
    <source>
        <dbReference type="Proteomes" id="UP000028007"/>
    </source>
</evidence>
<accession>A0A081PBZ5</accession>
<dbReference type="SUPFAM" id="SSF51182">
    <property type="entry name" value="RmlC-like cupins"/>
    <property type="match status" value="1"/>
</dbReference>
<dbReference type="OrthoDB" id="9802489at2"/>
<sequence>MEITDSENETIFPLGNRGPENWFSGEVHVQTLVSPEQIEGLYTVGQVTFSAGGRTYWHTHPIGQVLLVIEGKGWYQERGKPAQVLQKGTVVAIPKEVEHWHGASADHKMVHIAVSNIADGNSVTWKTPVTGDEYAEVNKQ</sequence>
<dbReference type="CDD" id="cd02233">
    <property type="entry name" value="cupin_HNL-like"/>
    <property type="match status" value="1"/>
</dbReference>
<protein>
    <recommendedName>
        <fullName evidence="1">Cupin type-2 domain-containing protein</fullName>
    </recommendedName>
</protein>
<proteinExistence type="predicted"/>
<dbReference type="InterPro" id="IPR047263">
    <property type="entry name" value="HNL-like_cupin"/>
</dbReference>
<keyword evidence="3" id="KW-1185">Reference proteome</keyword>
<dbReference type="Gene3D" id="2.60.120.10">
    <property type="entry name" value="Jelly Rolls"/>
    <property type="match status" value="1"/>
</dbReference>
<dbReference type="eggNOG" id="COG1917">
    <property type="taxonomic scope" value="Bacteria"/>
</dbReference>
<dbReference type="InterPro" id="IPR014710">
    <property type="entry name" value="RmlC-like_jellyroll"/>
</dbReference>
<dbReference type="PANTHER" id="PTHR43698">
    <property type="entry name" value="RIBD C-TERMINAL DOMAIN CONTAINING PROTEIN"/>
    <property type="match status" value="1"/>
</dbReference>
<dbReference type="AlphaFoldDB" id="A0A081PBZ5"/>
<dbReference type="PANTHER" id="PTHR43698:SF1">
    <property type="entry name" value="BLL4564 PROTEIN"/>
    <property type="match status" value="1"/>
</dbReference>
<name>A0A081PBZ5_9SPHI</name>
<comment type="caution">
    <text evidence="2">The sequence shown here is derived from an EMBL/GenBank/DDBJ whole genome shotgun (WGS) entry which is preliminary data.</text>
</comment>
<feature type="domain" description="Cupin type-2" evidence="1">
    <location>
        <begin position="47"/>
        <end position="110"/>
    </location>
</feature>
<dbReference type="Pfam" id="PF07883">
    <property type="entry name" value="Cupin_2"/>
    <property type="match status" value="1"/>
</dbReference>
<evidence type="ECO:0000259" key="1">
    <source>
        <dbReference type="Pfam" id="PF07883"/>
    </source>
</evidence>
<dbReference type="EMBL" id="JNFF01000117">
    <property type="protein sequence ID" value="KEQ28218.1"/>
    <property type="molecule type" value="Genomic_DNA"/>
</dbReference>
<evidence type="ECO:0000313" key="2">
    <source>
        <dbReference type="EMBL" id="KEQ28218.1"/>
    </source>
</evidence>
<gene>
    <name evidence="2" type="ORF">N180_00865</name>
</gene>
<dbReference type="InterPro" id="IPR013096">
    <property type="entry name" value="Cupin_2"/>
</dbReference>
<dbReference type="InterPro" id="IPR011051">
    <property type="entry name" value="RmlC_Cupin_sf"/>
</dbReference>
<dbReference type="RefSeq" id="WP_037444841.1">
    <property type="nucleotide sequence ID" value="NZ_JNFF01000117.1"/>
</dbReference>